<dbReference type="AlphaFoldDB" id="A0A5P1EVW5"/>
<dbReference type="Gramene" id="ONK68270">
    <property type="protein sequence ID" value="ONK68270"/>
    <property type="gene ID" value="A4U43_C05F9500"/>
</dbReference>
<proteinExistence type="predicted"/>
<evidence type="ECO:0000313" key="2">
    <source>
        <dbReference type="Proteomes" id="UP000243459"/>
    </source>
</evidence>
<name>A0A5P1EVW5_ASPOF</name>
<protein>
    <submittedName>
        <fullName evidence="1">Uncharacterized protein</fullName>
    </submittedName>
</protein>
<gene>
    <name evidence="1" type="ORF">A4U43_C05F9500</name>
</gene>
<sequence>MEKEKNNVEKERKMERCCEEGIQSCGSDDWTRQQEASLQRAYLAAKPSPHFWKKVAKMDGDGSMEVTGDIEVLLKSQVVQEKLSGEGKCIVPKEIVKLIIFQGDFNAEKIPIY</sequence>
<evidence type="ECO:0000313" key="1">
    <source>
        <dbReference type="EMBL" id="ONK68270.1"/>
    </source>
</evidence>
<dbReference type="Proteomes" id="UP000243459">
    <property type="component" value="Chromosome 5"/>
</dbReference>
<keyword evidence="2" id="KW-1185">Reference proteome</keyword>
<dbReference type="EMBL" id="CM007385">
    <property type="protein sequence ID" value="ONK68270.1"/>
    <property type="molecule type" value="Genomic_DNA"/>
</dbReference>
<accession>A0A5P1EVW5</accession>
<reference evidence="2" key="1">
    <citation type="journal article" date="2017" name="Nat. Commun.">
        <title>The asparagus genome sheds light on the origin and evolution of a young Y chromosome.</title>
        <authorList>
            <person name="Harkess A."/>
            <person name="Zhou J."/>
            <person name="Xu C."/>
            <person name="Bowers J.E."/>
            <person name="Van der Hulst R."/>
            <person name="Ayyampalayam S."/>
            <person name="Mercati F."/>
            <person name="Riccardi P."/>
            <person name="McKain M.R."/>
            <person name="Kakrana A."/>
            <person name="Tang H."/>
            <person name="Ray J."/>
            <person name="Groenendijk J."/>
            <person name="Arikit S."/>
            <person name="Mathioni S.M."/>
            <person name="Nakano M."/>
            <person name="Shan H."/>
            <person name="Telgmann-Rauber A."/>
            <person name="Kanno A."/>
            <person name="Yue Z."/>
            <person name="Chen H."/>
            <person name="Li W."/>
            <person name="Chen Y."/>
            <person name="Xu X."/>
            <person name="Zhang Y."/>
            <person name="Luo S."/>
            <person name="Chen H."/>
            <person name="Gao J."/>
            <person name="Mao Z."/>
            <person name="Pires J.C."/>
            <person name="Luo M."/>
            <person name="Kudrna D."/>
            <person name="Wing R.A."/>
            <person name="Meyers B.C."/>
            <person name="Yi K."/>
            <person name="Kong H."/>
            <person name="Lavrijsen P."/>
            <person name="Sunseri F."/>
            <person name="Falavigna A."/>
            <person name="Ye Y."/>
            <person name="Leebens-Mack J.H."/>
            <person name="Chen G."/>
        </authorList>
    </citation>
    <scope>NUCLEOTIDE SEQUENCE [LARGE SCALE GENOMIC DNA]</scope>
    <source>
        <strain evidence="2">cv. DH0086</strain>
    </source>
</reference>
<organism evidence="1 2">
    <name type="scientific">Asparagus officinalis</name>
    <name type="common">Garden asparagus</name>
    <dbReference type="NCBI Taxonomy" id="4686"/>
    <lineage>
        <taxon>Eukaryota</taxon>
        <taxon>Viridiplantae</taxon>
        <taxon>Streptophyta</taxon>
        <taxon>Embryophyta</taxon>
        <taxon>Tracheophyta</taxon>
        <taxon>Spermatophyta</taxon>
        <taxon>Magnoliopsida</taxon>
        <taxon>Liliopsida</taxon>
        <taxon>Asparagales</taxon>
        <taxon>Asparagaceae</taxon>
        <taxon>Asparagoideae</taxon>
        <taxon>Asparagus</taxon>
    </lineage>
</organism>